<evidence type="ECO:0000313" key="6">
    <source>
        <dbReference type="Proteomes" id="UP001056201"/>
    </source>
</evidence>
<dbReference type="Pfam" id="PF07729">
    <property type="entry name" value="FCD"/>
    <property type="match status" value="1"/>
</dbReference>
<evidence type="ECO:0000256" key="2">
    <source>
        <dbReference type="ARBA" id="ARBA00023125"/>
    </source>
</evidence>
<keyword evidence="2" id="KW-0238">DNA-binding</keyword>
<dbReference type="InterPro" id="IPR000524">
    <property type="entry name" value="Tscrpt_reg_HTH_GntR"/>
</dbReference>
<dbReference type="EMBL" id="CP097635">
    <property type="protein sequence ID" value="URI06683.1"/>
    <property type="molecule type" value="Genomic_DNA"/>
</dbReference>
<dbReference type="PANTHER" id="PTHR43537">
    <property type="entry name" value="TRANSCRIPTIONAL REGULATOR, GNTR FAMILY"/>
    <property type="match status" value="1"/>
</dbReference>
<dbReference type="Gene3D" id="1.20.120.530">
    <property type="entry name" value="GntR ligand-binding domain-like"/>
    <property type="match status" value="1"/>
</dbReference>
<dbReference type="Gene3D" id="1.10.10.10">
    <property type="entry name" value="Winged helix-like DNA-binding domain superfamily/Winged helix DNA-binding domain"/>
    <property type="match status" value="1"/>
</dbReference>
<sequence>MVSFAEIKPGAGLADQVASALETEIRAGRLAAGDKLPTEAVLVQQFGVSRTVVREAISRLKSRGLVDSRQGSGMYVRAAAIEPLSFDPVTAASKEAVLQMIEMRRALESEVAQLAAERRTPAHVQLLRERMQAIAAAVAAGGDGVDEDVLFHRAIGEAAGNPFLVRTLDYLSQLLQGATRVTRANEARRVDFAHSVMTEHERIVQAIERSDPAAARDAAASHMRNAAARIEQAEPGFWQQDGGRLAEVLVEQLPTRRPAARRPGG</sequence>
<dbReference type="Pfam" id="PF00392">
    <property type="entry name" value="GntR"/>
    <property type="match status" value="1"/>
</dbReference>
<proteinExistence type="predicted"/>
<organism evidence="5 6">
    <name type="scientific">Aquincola tertiaricarbonis</name>
    <dbReference type="NCBI Taxonomy" id="391953"/>
    <lineage>
        <taxon>Bacteria</taxon>
        <taxon>Pseudomonadati</taxon>
        <taxon>Pseudomonadota</taxon>
        <taxon>Betaproteobacteria</taxon>
        <taxon>Burkholderiales</taxon>
        <taxon>Sphaerotilaceae</taxon>
        <taxon>Aquincola</taxon>
    </lineage>
</organism>
<feature type="domain" description="HTH gntR-type" evidence="4">
    <location>
        <begin position="11"/>
        <end position="79"/>
    </location>
</feature>
<evidence type="ECO:0000256" key="3">
    <source>
        <dbReference type="ARBA" id="ARBA00023163"/>
    </source>
</evidence>
<keyword evidence="6" id="KW-1185">Reference proteome</keyword>
<evidence type="ECO:0000313" key="5">
    <source>
        <dbReference type="EMBL" id="URI06683.1"/>
    </source>
</evidence>
<dbReference type="SMART" id="SM00895">
    <property type="entry name" value="FCD"/>
    <property type="match status" value="1"/>
</dbReference>
<reference evidence="5" key="1">
    <citation type="submission" date="2022-05" db="EMBL/GenBank/DDBJ databases">
        <title>An RpoN-dependent PEP-CTERM gene is involved in floc formation of an Aquincola tertiaricarbonis strain.</title>
        <authorList>
            <person name="Qiu D."/>
            <person name="Xia M."/>
        </authorList>
    </citation>
    <scope>NUCLEOTIDE SEQUENCE</scope>
    <source>
        <strain evidence="5">RN12</strain>
    </source>
</reference>
<keyword evidence="3" id="KW-0804">Transcription</keyword>
<dbReference type="PANTHER" id="PTHR43537:SF5">
    <property type="entry name" value="UXU OPERON TRANSCRIPTIONAL REGULATOR"/>
    <property type="match status" value="1"/>
</dbReference>
<evidence type="ECO:0000259" key="4">
    <source>
        <dbReference type="PROSITE" id="PS50949"/>
    </source>
</evidence>
<dbReference type="SUPFAM" id="SSF48008">
    <property type="entry name" value="GntR ligand-binding domain-like"/>
    <property type="match status" value="1"/>
</dbReference>
<dbReference type="SUPFAM" id="SSF46785">
    <property type="entry name" value="Winged helix' DNA-binding domain"/>
    <property type="match status" value="1"/>
</dbReference>
<name>A0ABY4S070_AQUTE</name>
<keyword evidence="1" id="KW-0805">Transcription regulation</keyword>
<dbReference type="PRINTS" id="PR00035">
    <property type="entry name" value="HTHGNTR"/>
</dbReference>
<dbReference type="PROSITE" id="PS50949">
    <property type="entry name" value="HTH_GNTR"/>
    <property type="match status" value="1"/>
</dbReference>
<dbReference type="RefSeq" id="WP_250194945.1">
    <property type="nucleotide sequence ID" value="NZ_CP097635.1"/>
</dbReference>
<dbReference type="InterPro" id="IPR036390">
    <property type="entry name" value="WH_DNA-bd_sf"/>
</dbReference>
<dbReference type="SMART" id="SM00345">
    <property type="entry name" value="HTH_GNTR"/>
    <property type="match status" value="1"/>
</dbReference>
<dbReference type="Proteomes" id="UP001056201">
    <property type="component" value="Chromosome 1"/>
</dbReference>
<gene>
    <name evidence="5" type="ORF">MW290_12325</name>
</gene>
<protein>
    <submittedName>
        <fullName evidence="5">FadR family transcriptional regulator</fullName>
    </submittedName>
</protein>
<dbReference type="InterPro" id="IPR008920">
    <property type="entry name" value="TF_FadR/GntR_C"/>
</dbReference>
<dbReference type="InterPro" id="IPR011711">
    <property type="entry name" value="GntR_C"/>
</dbReference>
<dbReference type="InterPro" id="IPR036388">
    <property type="entry name" value="WH-like_DNA-bd_sf"/>
</dbReference>
<dbReference type="CDD" id="cd07377">
    <property type="entry name" value="WHTH_GntR"/>
    <property type="match status" value="1"/>
</dbReference>
<accession>A0ABY4S070</accession>
<evidence type="ECO:0000256" key="1">
    <source>
        <dbReference type="ARBA" id="ARBA00023015"/>
    </source>
</evidence>